<evidence type="ECO:0000256" key="1">
    <source>
        <dbReference type="ARBA" id="ARBA00006484"/>
    </source>
</evidence>
<evidence type="ECO:0000313" key="4">
    <source>
        <dbReference type="EMBL" id="SBS73632.1"/>
    </source>
</evidence>
<dbReference type="Pfam" id="PF13561">
    <property type="entry name" value="adh_short_C2"/>
    <property type="match status" value="1"/>
</dbReference>
<reference evidence="4" key="1">
    <citation type="submission" date="2016-03" db="EMBL/GenBank/DDBJ databases">
        <authorList>
            <person name="Ploux O."/>
        </authorList>
    </citation>
    <scope>NUCLEOTIDE SEQUENCE</scope>
    <source>
        <strain evidence="4">UC1</strain>
    </source>
</reference>
<feature type="domain" description="Ketoreductase" evidence="3">
    <location>
        <begin position="13"/>
        <end position="208"/>
    </location>
</feature>
<evidence type="ECO:0000256" key="2">
    <source>
        <dbReference type="ARBA" id="ARBA00023002"/>
    </source>
</evidence>
<organism evidence="4">
    <name type="scientific">uncultured Microbacterium sp</name>
    <dbReference type="NCBI Taxonomy" id="191216"/>
    <lineage>
        <taxon>Bacteria</taxon>
        <taxon>Bacillati</taxon>
        <taxon>Actinomycetota</taxon>
        <taxon>Actinomycetes</taxon>
        <taxon>Micrococcales</taxon>
        <taxon>Microbacteriaceae</taxon>
        <taxon>Microbacterium</taxon>
        <taxon>environmental samples</taxon>
    </lineage>
</organism>
<dbReference type="SUPFAM" id="SSF51735">
    <property type="entry name" value="NAD(P)-binding Rossmann-fold domains"/>
    <property type="match status" value="1"/>
</dbReference>
<sequence length="254" mass="26018">MTATLGLFSLAGRTALVTGAGSGIGRGLALALAGAGASLVLAGRSDAVDETRAQVEDLGAEAVGVRIDLRDSASLAAIATELAAETPVDILINCAGVIDRGAFVETSDERWHDLLAVNLDAPRILSRAFGARMIARGSGKIVNIASLLSFQGGREVAGYTVSKHALVGLTRALANEWAGRGVQVNAIAPGYIATDNTAPLRADSVRDAEILSRIPTGRWGTPQDLGGAAVFLASAASDYVTGHTLVVDGGWMSR</sequence>
<dbReference type="AlphaFoldDB" id="A0A1Y5P4M7"/>
<dbReference type="EMBL" id="FLQR01000008">
    <property type="protein sequence ID" value="SBS73632.1"/>
    <property type="molecule type" value="Genomic_DNA"/>
</dbReference>
<dbReference type="SMART" id="SM00822">
    <property type="entry name" value="PKS_KR"/>
    <property type="match status" value="1"/>
</dbReference>
<dbReference type="RefSeq" id="WP_295576703.1">
    <property type="nucleotide sequence ID" value="NZ_FLQR01000008.1"/>
</dbReference>
<dbReference type="PRINTS" id="PR00081">
    <property type="entry name" value="GDHRDH"/>
</dbReference>
<comment type="similarity">
    <text evidence="1">Belongs to the short-chain dehydrogenases/reductases (SDR) family.</text>
</comment>
<name>A0A1Y5P4M7_9MICO</name>
<dbReference type="PRINTS" id="PR00080">
    <property type="entry name" value="SDRFAMILY"/>
</dbReference>
<evidence type="ECO:0000259" key="3">
    <source>
        <dbReference type="SMART" id="SM00822"/>
    </source>
</evidence>
<dbReference type="EC" id="1.1.1.125" evidence="4"/>
<dbReference type="PROSITE" id="PS00061">
    <property type="entry name" value="ADH_SHORT"/>
    <property type="match status" value="1"/>
</dbReference>
<dbReference type="FunFam" id="3.40.50.720:FF:000084">
    <property type="entry name" value="Short-chain dehydrogenase reductase"/>
    <property type="match status" value="1"/>
</dbReference>
<protein>
    <submittedName>
        <fullName evidence="4">2-deoxy-D-gluconate 3-dehydrogenase</fullName>
        <ecNumber evidence="4">1.1.1.125</ecNumber>
    </submittedName>
</protein>
<dbReference type="InterPro" id="IPR020904">
    <property type="entry name" value="Sc_DH/Rdtase_CS"/>
</dbReference>
<proteinExistence type="inferred from homology"/>
<keyword evidence="2 4" id="KW-0560">Oxidoreductase</keyword>
<dbReference type="PANTHER" id="PTHR42760:SF5">
    <property type="entry name" value="2-DEHYDRO-3-DEOXY-D-GLUCONATE 5-DEHYDROGENASE"/>
    <property type="match status" value="1"/>
</dbReference>
<dbReference type="Gene3D" id="3.40.50.720">
    <property type="entry name" value="NAD(P)-binding Rossmann-like Domain"/>
    <property type="match status" value="1"/>
</dbReference>
<dbReference type="InterPro" id="IPR057326">
    <property type="entry name" value="KR_dom"/>
</dbReference>
<gene>
    <name evidence="4" type="primary">kduD</name>
    <name evidence="4" type="ORF">MIPYR_40278</name>
</gene>
<dbReference type="InterPro" id="IPR002347">
    <property type="entry name" value="SDR_fam"/>
</dbReference>
<dbReference type="PANTHER" id="PTHR42760">
    <property type="entry name" value="SHORT-CHAIN DEHYDROGENASES/REDUCTASES FAMILY MEMBER"/>
    <property type="match status" value="1"/>
</dbReference>
<dbReference type="GO" id="GO:0008678">
    <property type="term" value="F:2-deoxy-D-gluconate 3-dehydrogenase activity"/>
    <property type="evidence" value="ECO:0007669"/>
    <property type="project" value="UniProtKB-EC"/>
</dbReference>
<dbReference type="InterPro" id="IPR036291">
    <property type="entry name" value="NAD(P)-bd_dom_sf"/>
</dbReference>
<accession>A0A1Y5P4M7</accession>